<dbReference type="InterPro" id="IPR009492">
    <property type="entry name" value="TniQ"/>
</dbReference>
<dbReference type="AlphaFoldDB" id="A0A1I5EUW1"/>
<sequence>MYFFPTPYPDELFYSIIARYHYLSGNVKNIHTVLDLFGTRNAVSTIEFPSRLEELNNSLPKSIQIDISNIIQKNTLLDFYCAFKSNEVREDIIKAMYENGGKGIHVKLGLVSGGTLFHKYLRYCPSCIKQDTDSFGGPYWHREHQIAGVYLCTKHACLTLNSDVLRNQTNRQQWFALSTNIAKDSGELNEYTLGIIDNFKTYSSYAYYLLKNPQSRNLEWIKKRYRIILFEKGYARLNNYVKINKLTKDIINYFPAEYLRLMNCNDNFNWVINLLTGNKNPDTVKHLVFLQFLEVHPSEFFDSKYDDLGSIDIKEYFQSIWDNRLTELIKIGKSQREIFQIMKTSRITVIKRLNELGIEVQWAYNGGTRYKKRYTETDEFQAKKVEMRNSWIKWHEENPKLGSHSIRRDHDFVYAWLHKYDNDWVKKSYRVSNKSNTTRVNWTERDYMLLEEVNEVIQSIILEGNNRVTLGRVAAILNIKGWIYKKSQHIPLTMGYINGHLESVEEFHKRKLNTAINQQMLDNGLLSYNKVFEKAKINYRYKERYRRFTEEKINEILK</sequence>
<gene>
    <name evidence="3" type="ORF">SAMN04488695_1214</name>
</gene>
<name>A0A1I5EUW1_9CLOT</name>
<organism evidence="3 4">
    <name type="scientific">Proteiniclasticum ruminis</name>
    <dbReference type="NCBI Taxonomy" id="398199"/>
    <lineage>
        <taxon>Bacteria</taxon>
        <taxon>Bacillati</taxon>
        <taxon>Bacillota</taxon>
        <taxon>Clostridia</taxon>
        <taxon>Eubacteriales</taxon>
        <taxon>Clostridiaceae</taxon>
        <taxon>Proteiniclasticum</taxon>
    </lineage>
</organism>
<reference evidence="3 4" key="1">
    <citation type="submission" date="2016-10" db="EMBL/GenBank/DDBJ databases">
        <authorList>
            <person name="de Groot N.N."/>
        </authorList>
    </citation>
    <scope>NUCLEOTIDE SEQUENCE [LARGE SCALE GENOMIC DNA]</scope>
    <source>
        <strain evidence="3 4">ML2</strain>
    </source>
</reference>
<accession>A0A1I5EUW1</accession>
<evidence type="ECO:0000313" key="3">
    <source>
        <dbReference type="EMBL" id="SFO14841.1"/>
    </source>
</evidence>
<evidence type="ECO:0000259" key="1">
    <source>
        <dbReference type="Pfam" id="PF06527"/>
    </source>
</evidence>
<dbReference type="OrthoDB" id="470139at2"/>
<evidence type="ECO:0000259" key="2">
    <source>
        <dbReference type="Pfam" id="PF15978"/>
    </source>
</evidence>
<dbReference type="RefSeq" id="WP_074913197.1">
    <property type="nucleotide sequence ID" value="NZ_FOVK01000021.1"/>
</dbReference>
<feature type="domain" description="Transposon Tn7 transposition protein TnsD C-terminal" evidence="2">
    <location>
        <begin position="319"/>
        <end position="497"/>
    </location>
</feature>
<proteinExistence type="predicted"/>
<dbReference type="InterPro" id="IPR032750">
    <property type="entry name" value="TnsD_C"/>
</dbReference>
<evidence type="ECO:0000313" key="4">
    <source>
        <dbReference type="Proteomes" id="UP000181899"/>
    </source>
</evidence>
<protein>
    <submittedName>
        <fullName evidence="3">Tn7-like transposition protein D</fullName>
    </submittedName>
</protein>
<dbReference type="Proteomes" id="UP000181899">
    <property type="component" value="Unassembled WGS sequence"/>
</dbReference>
<feature type="domain" description="TniQ" evidence="1">
    <location>
        <begin position="3"/>
        <end position="158"/>
    </location>
</feature>
<dbReference type="Pfam" id="PF06527">
    <property type="entry name" value="TniQ"/>
    <property type="match status" value="1"/>
</dbReference>
<dbReference type="Pfam" id="PF15978">
    <property type="entry name" value="TnsD"/>
    <property type="match status" value="2"/>
</dbReference>
<feature type="domain" description="Transposon Tn7 transposition protein TnsD C-terminal" evidence="2">
    <location>
        <begin position="207"/>
        <end position="305"/>
    </location>
</feature>
<keyword evidence="4" id="KW-1185">Reference proteome</keyword>
<dbReference type="EMBL" id="FOVK01000021">
    <property type="protein sequence ID" value="SFO14841.1"/>
    <property type="molecule type" value="Genomic_DNA"/>
</dbReference>